<evidence type="ECO:0000313" key="2">
    <source>
        <dbReference type="Proteomes" id="UP000770717"/>
    </source>
</evidence>
<keyword evidence="2" id="KW-1185">Reference proteome</keyword>
<dbReference type="Proteomes" id="UP000770717">
    <property type="component" value="Unassembled WGS sequence"/>
</dbReference>
<dbReference type="AlphaFoldDB" id="A0A8J6BCQ7"/>
<proteinExistence type="predicted"/>
<organism evidence="1 2">
    <name type="scientific">Eleutherodactylus coqui</name>
    <name type="common">Puerto Rican coqui</name>
    <dbReference type="NCBI Taxonomy" id="57060"/>
    <lineage>
        <taxon>Eukaryota</taxon>
        <taxon>Metazoa</taxon>
        <taxon>Chordata</taxon>
        <taxon>Craniata</taxon>
        <taxon>Vertebrata</taxon>
        <taxon>Euteleostomi</taxon>
        <taxon>Amphibia</taxon>
        <taxon>Batrachia</taxon>
        <taxon>Anura</taxon>
        <taxon>Neobatrachia</taxon>
        <taxon>Hyloidea</taxon>
        <taxon>Eleutherodactylidae</taxon>
        <taxon>Eleutherodactylinae</taxon>
        <taxon>Eleutherodactylus</taxon>
        <taxon>Eleutherodactylus</taxon>
    </lineage>
</organism>
<reference evidence="1" key="1">
    <citation type="thesis" date="2020" institute="ProQuest LLC" country="789 East Eisenhower Parkway, Ann Arbor, MI, USA">
        <title>Comparative Genomics and Chromosome Evolution.</title>
        <authorList>
            <person name="Mudd A.B."/>
        </authorList>
    </citation>
    <scope>NUCLEOTIDE SEQUENCE</scope>
    <source>
        <strain evidence="1">HN-11 Male</strain>
        <tissue evidence="1">Kidney and liver</tissue>
    </source>
</reference>
<sequence length="90" mass="10432">MTWYRPRKTSLFGRRHTSNQCINRPVGTPPVQARLSWTQSTTLPPDPGSVTRRRCLLVAMKGAVGSRWEIRRDRSRQTDQCTDRLTAIRH</sequence>
<protein>
    <submittedName>
        <fullName evidence="1">Uncharacterized protein</fullName>
    </submittedName>
</protein>
<comment type="caution">
    <text evidence="1">The sequence shown here is derived from an EMBL/GenBank/DDBJ whole genome shotgun (WGS) entry which is preliminary data.</text>
</comment>
<accession>A0A8J6BCQ7</accession>
<gene>
    <name evidence="1" type="ORF">GDO78_017865</name>
</gene>
<name>A0A8J6BCQ7_ELECQ</name>
<dbReference type="EMBL" id="WNTK01027637">
    <property type="protein sequence ID" value="KAG9461165.1"/>
    <property type="molecule type" value="Genomic_DNA"/>
</dbReference>
<evidence type="ECO:0000313" key="1">
    <source>
        <dbReference type="EMBL" id="KAG9461165.1"/>
    </source>
</evidence>